<feature type="compositionally biased region" description="Basic and acidic residues" evidence="11">
    <location>
        <begin position="23"/>
        <end position="32"/>
    </location>
</feature>
<dbReference type="InterPro" id="IPR036412">
    <property type="entry name" value="HAD-like_sf"/>
</dbReference>
<feature type="compositionally biased region" description="Basic and acidic residues" evidence="11">
    <location>
        <begin position="1"/>
        <end position="16"/>
    </location>
</feature>
<keyword evidence="5" id="KW-0547">Nucleotide-binding</keyword>
<feature type="transmembrane region" description="Helical" evidence="12">
    <location>
        <begin position="890"/>
        <end position="910"/>
    </location>
</feature>
<dbReference type="SUPFAM" id="SSF81653">
    <property type="entry name" value="Calcium ATPase, transduction domain A"/>
    <property type="match status" value="1"/>
</dbReference>
<feature type="domain" description="Cation-transporting P-type ATPase N-terminal" evidence="13">
    <location>
        <begin position="38"/>
        <end position="111"/>
    </location>
</feature>
<dbReference type="Gene3D" id="3.40.1110.10">
    <property type="entry name" value="Calcium-transporting ATPase, cytoplasmic domain N"/>
    <property type="match status" value="1"/>
</dbReference>
<evidence type="ECO:0000259" key="13">
    <source>
        <dbReference type="SMART" id="SM00831"/>
    </source>
</evidence>
<organism evidence="14 15">
    <name type="scientific">Microbacterium pumilum</name>
    <dbReference type="NCBI Taxonomy" id="344165"/>
    <lineage>
        <taxon>Bacteria</taxon>
        <taxon>Bacillati</taxon>
        <taxon>Actinomycetota</taxon>
        <taxon>Actinomycetes</taxon>
        <taxon>Micrococcales</taxon>
        <taxon>Microbacteriaceae</taxon>
        <taxon>Microbacterium</taxon>
    </lineage>
</organism>
<reference evidence="15" key="1">
    <citation type="journal article" date="2019" name="Int. J. Syst. Evol. Microbiol.">
        <title>The Global Catalogue of Microorganisms (GCM) 10K type strain sequencing project: providing services to taxonomists for standard genome sequencing and annotation.</title>
        <authorList>
            <consortium name="The Broad Institute Genomics Platform"/>
            <consortium name="The Broad Institute Genome Sequencing Center for Infectious Disease"/>
            <person name="Wu L."/>
            <person name="Ma J."/>
        </authorList>
    </citation>
    <scope>NUCLEOTIDE SEQUENCE [LARGE SCALE GENOMIC DNA]</scope>
    <source>
        <strain evidence="15">JCM 14902</strain>
    </source>
</reference>
<dbReference type="SUPFAM" id="SSF81665">
    <property type="entry name" value="Calcium ATPase, transmembrane domain M"/>
    <property type="match status" value="1"/>
</dbReference>
<keyword evidence="9 12" id="KW-0472">Membrane</keyword>
<dbReference type="Gene3D" id="1.20.1110.10">
    <property type="entry name" value="Calcium-transporting ATPase, transmembrane domain"/>
    <property type="match status" value="1"/>
</dbReference>
<dbReference type="InterPro" id="IPR008250">
    <property type="entry name" value="ATPase_P-typ_transduc_dom_A_sf"/>
</dbReference>
<feature type="transmembrane region" description="Helical" evidence="12">
    <location>
        <begin position="278"/>
        <end position="297"/>
    </location>
</feature>
<dbReference type="NCBIfam" id="TIGR01494">
    <property type="entry name" value="ATPase_P-type"/>
    <property type="match status" value="2"/>
</dbReference>
<evidence type="ECO:0000313" key="15">
    <source>
        <dbReference type="Proteomes" id="UP001500326"/>
    </source>
</evidence>
<dbReference type="Pfam" id="PF00689">
    <property type="entry name" value="Cation_ATPase_C"/>
    <property type="match status" value="1"/>
</dbReference>
<dbReference type="InterPro" id="IPR006068">
    <property type="entry name" value="ATPase_P-typ_cation-transptr_C"/>
</dbReference>
<dbReference type="SUPFAM" id="SSF56784">
    <property type="entry name" value="HAD-like"/>
    <property type="match status" value="1"/>
</dbReference>
<evidence type="ECO:0000313" key="14">
    <source>
        <dbReference type="EMBL" id="GAA1974038.1"/>
    </source>
</evidence>
<dbReference type="SUPFAM" id="SSF81660">
    <property type="entry name" value="Metal cation-transporting ATPase, ATP-binding domain N"/>
    <property type="match status" value="1"/>
</dbReference>
<evidence type="ECO:0000256" key="2">
    <source>
        <dbReference type="ARBA" id="ARBA00005675"/>
    </source>
</evidence>
<dbReference type="SMART" id="SM00831">
    <property type="entry name" value="Cation_ATPase_N"/>
    <property type="match status" value="1"/>
</dbReference>
<gene>
    <name evidence="14" type="ORF">GCM10009777_03010</name>
</gene>
<comment type="subcellular location">
    <subcellularLocation>
        <location evidence="1">Cell membrane</location>
        <topology evidence="1">Multi-pass membrane protein</topology>
    </subcellularLocation>
</comment>
<name>A0ABP5D646_9MICO</name>
<dbReference type="PRINTS" id="PR00119">
    <property type="entry name" value="CATATPASE"/>
</dbReference>
<keyword evidence="4 12" id="KW-0812">Transmembrane</keyword>
<protein>
    <submittedName>
        <fullName evidence="14">Cation-transporting P-type ATPase</fullName>
    </submittedName>
</protein>
<evidence type="ECO:0000256" key="12">
    <source>
        <dbReference type="SAM" id="Phobius"/>
    </source>
</evidence>
<sequence length="967" mass="103638">MRETDPSVHTRGHRNEVTVPKNRPRESLRSDDEAQPTDAYLLSEDGALARFATRRDGLTTEEVDRHRATYGDNVIVQVHSAPLVLRYLRQFKDWMIVLLLVCAAITAYLGDALTSGVLVLLVLINTSIGFLQEYRSGKTMDALQHLSLSLTQVMRDGRLTELDSTELVVGDVVRLTEGAAVPADIRLIETSAFSTNEFALTGESDPTKKYSHAIVTEVIVAERHNTAHAGTTVATGEAMGVVVATGTATELGRIAQLADSAPPTTSPLQREMGHIGRIITYAAIVLALVLLVLAVWADLPLHAAVLFAIGFASAVIPQGLPAEVNTALAQAAAALAKRKALVKRLSAVETLGSTQVICTDKTGTLTKNEMTVTQLVMGGRNYVVRGTGYEPTGEIDRMPSGSAVDRTGDLERLRRFLRVGALASNARLLPPDESHPGWHILGDPTEGALLTVAAKCGVDLTRERTDESKVREFPFDSARKLMTTIRERADGTLTAYVKGAPESVVAKARRIDDDGVVRPITDADRAAFLGVHLARSDLGLRNLAYAARAASAEDVAATDPNTVERDLVLLGLVSMVDPIRDEVPDAMRRALGARVKVNIITGDFSRTAEVIARQAGLDDDNGLTVVTEAELRAMSDDDVVAHALAGGTVFSRVDPTDKTRIVDLVKRAGMVVAVTGDGINDAPALRHADIGVAMGVSGTDVAKEAAEIVLLDDSFSTLVRAVEQGRVIYANISKGVVSCLTSNAAELVVNIASLILATFAGLPLAINVMQILAIDLLGELLPIAALGRDPEEGRVMRQAPRDPKSRIVNVRSIRDLLYAGAIIGVLAIANFLLLFDRSGSDPFAGPVDPALIAQATTITYVTVLVCQLFNITQRRSARGLFTRYIFTNPTYWLACAVGVTIMLVIVYVPVVQAMFKTAPLGPLDWAFVLLAAVIFVAFREIGRLTRNSARRVASRPRSGEPAGLSTL</sequence>
<keyword evidence="6" id="KW-0067">ATP-binding</keyword>
<feature type="transmembrane region" description="Helical" evidence="12">
    <location>
        <begin position="116"/>
        <end position="134"/>
    </location>
</feature>
<proteinExistence type="inferred from homology"/>
<accession>A0ABP5D646</accession>
<evidence type="ECO:0000256" key="8">
    <source>
        <dbReference type="ARBA" id="ARBA00022989"/>
    </source>
</evidence>
<dbReference type="Gene3D" id="2.70.150.10">
    <property type="entry name" value="Calcium-transporting ATPase, cytoplasmic transduction domain A"/>
    <property type="match status" value="1"/>
</dbReference>
<evidence type="ECO:0000256" key="1">
    <source>
        <dbReference type="ARBA" id="ARBA00004651"/>
    </source>
</evidence>
<feature type="transmembrane region" description="Helical" evidence="12">
    <location>
        <begin position="922"/>
        <end position="941"/>
    </location>
</feature>
<dbReference type="Pfam" id="PF00690">
    <property type="entry name" value="Cation_ATPase_N"/>
    <property type="match status" value="1"/>
</dbReference>
<dbReference type="SFLD" id="SFLDF00027">
    <property type="entry name" value="p-type_atpase"/>
    <property type="match status" value="1"/>
</dbReference>
<evidence type="ECO:0000256" key="9">
    <source>
        <dbReference type="ARBA" id="ARBA00023136"/>
    </source>
</evidence>
<evidence type="ECO:0000256" key="6">
    <source>
        <dbReference type="ARBA" id="ARBA00022840"/>
    </source>
</evidence>
<evidence type="ECO:0000256" key="11">
    <source>
        <dbReference type="SAM" id="MobiDB-lite"/>
    </source>
</evidence>
<feature type="transmembrane region" description="Helical" evidence="12">
    <location>
        <begin position="747"/>
        <end position="766"/>
    </location>
</feature>
<keyword evidence="7" id="KW-1278">Translocase</keyword>
<comment type="similarity">
    <text evidence="2">Belongs to the cation transport ATPase (P-type) (TC 3.A.3) family. Type IIA subfamily.</text>
</comment>
<dbReference type="InterPro" id="IPR023299">
    <property type="entry name" value="ATPase_P-typ_cyto_dom_N"/>
</dbReference>
<dbReference type="InterPro" id="IPR044492">
    <property type="entry name" value="P_typ_ATPase_HD_dom"/>
</dbReference>
<evidence type="ECO:0000256" key="5">
    <source>
        <dbReference type="ARBA" id="ARBA00022741"/>
    </source>
</evidence>
<feature type="transmembrane region" description="Helical" evidence="12">
    <location>
        <begin position="94"/>
        <end position="110"/>
    </location>
</feature>
<dbReference type="InterPro" id="IPR018303">
    <property type="entry name" value="ATPase_P-typ_P_site"/>
</dbReference>
<dbReference type="PRINTS" id="PR00121">
    <property type="entry name" value="NAKATPASE"/>
</dbReference>
<keyword evidence="3" id="KW-1003">Cell membrane</keyword>
<dbReference type="Proteomes" id="UP001500326">
    <property type="component" value="Unassembled WGS sequence"/>
</dbReference>
<dbReference type="InterPro" id="IPR001757">
    <property type="entry name" value="P_typ_ATPase"/>
</dbReference>
<evidence type="ECO:0000256" key="3">
    <source>
        <dbReference type="ARBA" id="ARBA00022475"/>
    </source>
</evidence>
<dbReference type="InterPro" id="IPR023214">
    <property type="entry name" value="HAD_sf"/>
</dbReference>
<dbReference type="EMBL" id="BAAAOH010000001">
    <property type="protein sequence ID" value="GAA1974038.1"/>
    <property type="molecule type" value="Genomic_DNA"/>
</dbReference>
<dbReference type="InterPro" id="IPR050510">
    <property type="entry name" value="Cation_transp_ATPase_P-type"/>
</dbReference>
<keyword evidence="15" id="KW-1185">Reference proteome</keyword>
<evidence type="ECO:0000256" key="4">
    <source>
        <dbReference type="ARBA" id="ARBA00022692"/>
    </source>
</evidence>
<dbReference type="InterPro" id="IPR059000">
    <property type="entry name" value="ATPase_P-type_domA"/>
</dbReference>
<dbReference type="SFLD" id="SFLDG00002">
    <property type="entry name" value="C1.7:_P-type_atpase_like"/>
    <property type="match status" value="1"/>
</dbReference>
<dbReference type="Pfam" id="PF13246">
    <property type="entry name" value="Cation_ATPase"/>
    <property type="match status" value="1"/>
</dbReference>
<feature type="region of interest" description="Disordered" evidence="11">
    <location>
        <begin position="1"/>
        <end position="35"/>
    </location>
</feature>
<evidence type="ECO:0000256" key="10">
    <source>
        <dbReference type="ARBA" id="ARBA00049360"/>
    </source>
</evidence>
<keyword evidence="8 12" id="KW-1133">Transmembrane helix</keyword>
<dbReference type="InterPro" id="IPR004014">
    <property type="entry name" value="ATPase_P-typ_cation-transptr_N"/>
</dbReference>
<feature type="transmembrane region" description="Helical" evidence="12">
    <location>
        <begin position="816"/>
        <end position="835"/>
    </location>
</feature>
<dbReference type="Gene3D" id="3.40.50.1000">
    <property type="entry name" value="HAD superfamily/HAD-like"/>
    <property type="match status" value="1"/>
</dbReference>
<feature type="transmembrane region" description="Helical" evidence="12">
    <location>
        <begin position="850"/>
        <end position="869"/>
    </location>
</feature>
<dbReference type="PANTHER" id="PTHR43294:SF21">
    <property type="entry name" value="CATION TRANSPORTING ATPASE"/>
    <property type="match status" value="1"/>
</dbReference>
<dbReference type="PANTHER" id="PTHR43294">
    <property type="entry name" value="SODIUM/POTASSIUM-TRANSPORTING ATPASE SUBUNIT ALPHA"/>
    <property type="match status" value="1"/>
</dbReference>
<comment type="catalytic activity">
    <reaction evidence="10">
        <text>ATP + H2O = ADP + phosphate + H(+)</text>
        <dbReference type="Rhea" id="RHEA:13065"/>
        <dbReference type="ChEBI" id="CHEBI:15377"/>
        <dbReference type="ChEBI" id="CHEBI:15378"/>
        <dbReference type="ChEBI" id="CHEBI:30616"/>
        <dbReference type="ChEBI" id="CHEBI:43474"/>
        <dbReference type="ChEBI" id="CHEBI:456216"/>
    </reaction>
</comment>
<dbReference type="SFLD" id="SFLDS00003">
    <property type="entry name" value="Haloacid_Dehalogenase"/>
    <property type="match status" value="1"/>
</dbReference>
<evidence type="ECO:0000256" key="7">
    <source>
        <dbReference type="ARBA" id="ARBA00022967"/>
    </source>
</evidence>
<dbReference type="PROSITE" id="PS00154">
    <property type="entry name" value="ATPASE_E1_E2"/>
    <property type="match status" value="1"/>
</dbReference>
<dbReference type="Pfam" id="PF00122">
    <property type="entry name" value="E1-E2_ATPase"/>
    <property type="match status" value="1"/>
</dbReference>
<dbReference type="InterPro" id="IPR023298">
    <property type="entry name" value="ATPase_P-typ_TM_dom_sf"/>
</dbReference>
<comment type="caution">
    <text evidence="14">The sequence shown here is derived from an EMBL/GenBank/DDBJ whole genome shotgun (WGS) entry which is preliminary data.</text>
</comment>